<keyword evidence="1" id="KW-0175">Coiled coil</keyword>
<dbReference type="InterPro" id="IPR046341">
    <property type="entry name" value="SET_dom_sf"/>
</dbReference>
<sequence length="848" mass="92473">MEELLRSLRNLDLSVPKGEQIVSLIDADPRVEKQLAQQLALPKRIDVDDEDGHALMDAALMSGATEAMLQNYNSALQKEAEALKKEENKLAKTAPVKRIPKKALLAAQDAAIRRRDEERRAGTDHRGHLYIPRQIMDTDNTYASDAGVHTLSRIDVDELQAPYRHEGRCLLVQVASRLCLYASCSLVGLTPSGAALPISLAHFTPDLRLHGDALDALLPIGTILLIREPYVSLHYMGVGGPITGGKGTVGVRVDTPSDVHVLRPTSPLCADVTWADPLPFPPSEQVLWLEEGPLTCAYQEGRALPTMSREQVRDTVSQLLAQQRPGAAWREICAATLQGIWPSRDQDAAAFVEDTLLHADVLLALRSYDEVIIRMQACRAISSDKTSEIDARLDQATTAVDIRENGPSDAVLHAMFQRTLDDATPRFMYDEYLGPIAVQDIPNAGRGLVVTRDVNEGELLLFCRAMASSYSKDPGCDGVPLLRCNPASGVTSTTTQVLAATRCLHTLLDRPEWAPAFLGLTAGPTTPYSTYVAAPYPLRTSVPLDAKQALEALRPTAASHYVNNVLRFNAFGPAAVPAASAGDDPMSRSTMPHPLPAILNHACLPNVSSVFFGDFVATRALHPLPAGTQIMHQYVQGEVAYHTRQAQLSKHGFVCACGLCALDRADGDDQLRRREEVLVREWPPLMERSRAIFKGGPSIGDPADAHREMVEAMTAVAQSVDSTYASTRGALRPSLVDVYFRAAEHLRTYDVDAAIAMTKRAIEATGAMLADGARIKQLPDLHFDGAIRGMLFLATLYWHLDQASAAYAWIDSALHTHHCMIGGGRAMFLQRWGDDQHMALCSWATTAV</sequence>
<reference evidence="3 4" key="1">
    <citation type="submission" date="2015-07" db="EMBL/GenBank/DDBJ databases">
        <title>Draft Genome Sequence of Malassezia furfur CBS1878 and Malassezia pachydermatis CBS1879.</title>
        <authorList>
            <person name="Triana S."/>
            <person name="Ohm R."/>
            <person name="Gonzalez A."/>
            <person name="DeCock H."/>
            <person name="Restrepo S."/>
            <person name="Celis A."/>
        </authorList>
    </citation>
    <scope>NUCLEOTIDE SEQUENCE [LARGE SCALE GENOMIC DNA]</scope>
    <source>
        <strain evidence="3 4">CBS 1879</strain>
    </source>
</reference>
<evidence type="ECO:0000259" key="2">
    <source>
        <dbReference type="PROSITE" id="PS50280"/>
    </source>
</evidence>
<dbReference type="RefSeq" id="XP_017992592.1">
    <property type="nucleotide sequence ID" value="XM_018135463.1"/>
</dbReference>
<dbReference type="SUPFAM" id="SSF82199">
    <property type="entry name" value="SET domain"/>
    <property type="match status" value="1"/>
</dbReference>
<dbReference type="InterPro" id="IPR001214">
    <property type="entry name" value="SET_dom"/>
</dbReference>
<dbReference type="VEuPathDB" id="FungiDB:Malapachy_0951"/>
<feature type="coiled-coil region" evidence="1">
    <location>
        <begin position="66"/>
        <end position="93"/>
    </location>
</feature>
<comment type="caution">
    <text evidence="3">The sequence shown here is derived from an EMBL/GenBank/DDBJ whole genome shotgun (WGS) entry which is preliminary data.</text>
</comment>
<dbReference type="STRING" id="77020.A0A0M8MW38"/>
<dbReference type="EMBL" id="LGAV01000003">
    <property type="protein sequence ID" value="KOS14960.1"/>
    <property type="molecule type" value="Genomic_DNA"/>
</dbReference>
<dbReference type="PROSITE" id="PS50280">
    <property type="entry name" value="SET"/>
    <property type="match status" value="1"/>
</dbReference>
<keyword evidence="4" id="KW-1185">Reference proteome</keyword>
<proteinExistence type="predicted"/>
<gene>
    <name evidence="3" type="ORF">Malapachy_0951</name>
</gene>
<dbReference type="OrthoDB" id="5945798at2759"/>
<protein>
    <recommendedName>
        <fullName evidence="2">SET domain-containing protein</fullName>
    </recommendedName>
</protein>
<evidence type="ECO:0000256" key="1">
    <source>
        <dbReference type="SAM" id="Coils"/>
    </source>
</evidence>
<dbReference type="PANTHER" id="PTHR47643">
    <property type="entry name" value="TPR DOMAIN PROTEIN (AFU_ORTHOLOGUE AFUA_5G12710)"/>
    <property type="match status" value="1"/>
</dbReference>
<dbReference type="InterPro" id="IPR053209">
    <property type="entry name" value="Gramillin-biosynth_MTr"/>
</dbReference>
<feature type="domain" description="SET" evidence="2">
    <location>
        <begin position="434"/>
        <end position="635"/>
    </location>
</feature>
<name>A0A0M8MW38_9BASI</name>
<evidence type="ECO:0000313" key="3">
    <source>
        <dbReference type="EMBL" id="KOS14960.1"/>
    </source>
</evidence>
<dbReference type="GeneID" id="28727338"/>
<dbReference type="Proteomes" id="UP000037751">
    <property type="component" value="Unassembled WGS sequence"/>
</dbReference>
<accession>A0A0M8MW38</accession>
<dbReference type="Gene3D" id="2.170.270.10">
    <property type="entry name" value="SET domain"/>
    <property type="match status" value="1"/>
</dbReference>
<organism evidence="3 4">
    <name type="scientific">Malassezia pachydermatis</name>
    <dbReference type="NCBI Taxonomy" id="77020"/>
    <lineage>
        <taxon>Eukaryota</taxon>
        <taxon>Fungi</taxon>
        <taxon>Dikarya</taxon>
        <taxon>Basidiomycota</taxon>
        <taxon>Ustilaginomycotina</taxon>
        <taxon>Malasseziomycetes</taxon>
        <taxon>Malasseziales</taxon>
        <taxon>Malasseziaceae</taxon>
        <taxon>Malassezia</taxon>
    </lineage>
</organism>
<dbReference type="PANTHER" id="PTHR47643:SF2">
    <property type="entry name" value="TPR DOMAIN PROTEIN (AFU_ORTHOLOGUE AFUA_5G12710)"/>
    <property type="match status" value="1"/>
</dbReference>
<evidence type="ECO:0000313" key="4">
    <source>
        <dbReference type="Proteomes" id="UP000037751"/>
    </source>
</evidence>
<dbReference type="AlphaFoldDB" id="A0A0M8MW38"/>